<organism evidence="5 6">
    <name type="scientific">Kineothrix alysoides</name>
    <dbReference type="NCBI Taxonomy" id="1469948"/>
    <lineage>
        <taxon>Bacteria</taxon>
        <taxon>Bacillati</taxon>
        <taxon>Bacillota</taxon>
        <taxon>Clostridia</taxon>
        <taxon>Lachnospirales</taxon>
        <taxon>Lachnospiraceae</taxon>
        <taxon>Kineothrix</taxon>
    </lineage>
</organism>
<dbReference type="Gene3D" id="3.30.2320.80">
    <property type="match status" value="1"/>
</dbReference>
<dbReference type="GO" id="GO:0016151">
    <property type="term" value="F:nickel cation binding"/>
    <property type="evidence" value="ECO:0007669"/>
    <property type="project" value="UniProtKB-UniRule"/>
</dbReference>
<reference evidence="5 6" key="1">
    <citation type="submission" date="2019-03" db="EMBL/GenBank/DDBJ databases">
        <title>Genomic Encyclopedia of Type Strains, Phase IV (KMG-IV): sequencing the most valuable type-strain genomes for metagenomic binning, comparative biology and taxonomic classification.</title>
        <authorList>
            <person name="Goeker M."/>
        </authorList>
    </citation>
    <scope>NUCLEOTIDE SEQUENCE [LARGE SCALE GENOMIC DNA]</scope>
    <source>
        <strain evidence="5 6">DSM 100556</strain>
    </source>
</reference>
<dbReference type="InterPro" id="IPR000688">
    <property type="entry name" value="HypA/HybF"/>
</dbReference>
<evidence type="ECO:0000313" key="5">
    <source>
        <dbReference type="EMBL" id="TCL57535.1"/>
    </source>
</evidence>
<protein>
    <recommendedName>
        <fullName evidence="4">Hydrogenase maturation factor HypA</fullName>
    </recommendedName>
</protein>
<dbReference type="PANTHER" id="PTHR34535">
    <property type="entry name" value="HYDROGENASE MATURATION FACTOR HYPA"/>
    <property type="match status" value="1"/>
</dbReference>
<proteinExistence type="inferred from homology"/>
<dbReference type="RefSeq" id="WP_031390730.1">
    <property type="nucleotide sequence ID" value="NZ_JPNB01000001.1"/>
</dbReference>
<dbReference type="OrthoDB" id="9800361at2"/>
<dbReference type="Proteomes" id="UP000295718">
    <property type="component" value="Unassembled WGS sequence"/>
</dbReference>
<gene>
    <name evidence="4" type="primary">hypA</name>
    <name evidence="5" type="ORF">EDD76_10870</name>
</gene>
<dbReference type="AlphaFoldDB" id="A0A4R1QWZ7"/>
<dbReference type="PIRSF" id="PIRSF004761">
    <property type="entry name" value="Hydrgn_mat_HypA"/>
    <property type="match status" value="1"/>
</dbReference>
<accession>A0A4R1QWZ7</accession>
<dbReference type="STRING" id="1469948.GCA_000732725_02038"/>
<sequence length="113" mass="12723">MHELGVVMEVARVVEEFARENDVEEVDTIVLQVGELSSMIPKYIYDVYPAAVDGTMLEKTKLDIEIIPGNGQCVGCKTVFNILENHTACPNCQSTQFELLSGREFYIKEIVCY</sequence>
<evidence type="ECO:0000256" key="3">
    <source>
        <dbReference type="ARBA" id="ARBA00022833"/>
    </source>
</evidence>
<evidence type="ECO:0000256" key="2">
    <source>
        <dbReference type="ARBA" id="ARBA00022723"/>
    </source>
</evidence>
<keyword evidence="6" id="KW-1185">Reference proteome</keyword>
<dbReference type="HAMAP" id="MF_00213">
    <property type="entry name" value="HypA_HybF"/>
    <property type="match status" value="1"/>
</dbReference>
<evidence type="ECO:0000256" key="4">
    <source>
        <dbReference type="HAMAP-Rule" id="MF_00213"/>
    </source>
</evidence>
<dbReference type="EMBL" id="SLUO01000008">
    <property type="protein sequence ID" value="TCL57535.1"/>
    <property type="molecule type" value="Genomic_DNA"/>
</dbReference>
<feature type="binding site" evidence="4">
    <location>
        <position position="89"/>
    </location>
    <ligand>
        <name>Zn(2+)</name>
        <dbReference type="ChEBI" id="CHEBI:29105"/>
    </ligand>
</feature>
<dbReference type="PANTHER" id="PTHR34535:SF3">
    <property type="entry name" value="HYDROGENASE MATURATION FACTOR HYPA"/>
    <property type="match status" value="1"/>
</dbReference>
<comment type="similarity">
    <text evidence="4">Belongs to the HypA/HybF family.</text>
</comment>
<evidence type="ECO:0000313" key="6">
    <source>
        <dbReference type="Proteomes" id="UP000295718"/>
    </source>
</evidence>
<keyword evidence="1 4" id="KW-0533">Nickel</keyword>
<dbReference type="GO" id="GO:0008270">
    <property type="term" value="F:zinc ion binding"/>
    <property type="evidence" value="ECO:0007669"/>
    <property type="project" value="UniProtKB-UniRule"/>
</dbReference>
<feature type="binding site" evidence="4">
    <location>
        <position position="2"/>
    </location>
    <ligand>
        <name>Ni(2+)</name>
        <dbReference type="ChEBI" id="CHEBI:49786"/>
    </ligand>
</feature>
<comment type="function">
    <text evidence="4">Involved in the maturation of [NiFe] hydrogenases. Required for nickel insertion into the metal center of the hydrogenase.</text>
</comment>
<name>A0A4R1QWZ7_9FIRM</name>
<feature type="binding site" evidence="4">
    <location>
        <position position="92"/>
    </location>
    <ligand>
        <name>Zn(2+)</name>
        <dbReference type="ChEBI" id="CHEBI:29105"/>
    </ligand>
</feature>
<comment type="caution">
    <text evidence="5">The sequence shown here is derived from an EMBL/GenBank/DDBJ whole genome shotgun (WGS) entry which is preliminary data.</text>
</comment>
<feature type="binding site" evidence="4">
    <location>
        <position position="76"/>
    </location>
    <ligand>
        <name>Zn(2+)</name>
        <dbReference type="ChEBI" id="CHEBI:29105"/>
    </ligand>
</feature>
<dbReference type="Pfam" id="PF01155">
    <property type="entry name" value="HypA"/>
    <property type="match status" value="1"/>
</dbReference>
<keyword evidence="3 4" id="KW-0862">Zinc</keyword>
<evidence type="ECO:0000256" key="1">
    <source>
        <dbReference type="ARBA" id="ARBA00022596"/>
    </source>
</evidence>
<feature type="binding site" evidence="4">
    <location>
        <position position="73"/>
    </location>
    <ligand>
        <name>Zn(2+)</name>
        <dbReference type="ChEBI" id="CHEBI:29105"/>
    </ligand>
</feature>
<dbReference type="GO" id="GO:0051604">
    <property type="term" value="P:protein maturation"/>
    <property type="evidence" value="ECO:0007669"/>
    <property type="project" value="InterPro"/>
</dbReference>
<keyword evidence="2 4" id="KW-0479">Metal-binding</keyword>